<dbReference type="AlphaFoldDB" id="A0A9P7ZNS5"/>
<comment type="caution">
    <text evidence="2">The sequence shown here is derived from an EMBL/GenBank/DDBJ whole genome shotgun (WGS) entry which is preliminary data.</text>
</comment>
<reference evidence="2" key="1">
    <citation type="journal article" date="2021" name="IMA Fungus">
        <title>Genomic characterization of three marine fungi, including Emericellopsis atlantica sp. nov. with signatures of a generalist lifestyle and marine biomass degradation.</title>
        <authorList>
            <person name="Hagestad O.C."/>
            <person name="Hou L."/>
            <person name="Andersen J.H."/>
            <person name="Hansen E.H."/>
            <person name="Altermark B."/>
            <person name="Li C."/>
            <person name="Kuhnert E."/>
            <person name="Cox R.J."/>
            <person name="Crous P.W."/>
            <person name="Spatafora J.W."/>
            <person name="Lail K."/>
            <person name="Amirebrahimi M."/>
            <person name="Lipzen A."/>
            <person name="Pangilinan J."/>
            <person name="Andreopoulos W."/>
            <person name="Hayes R.D."/>
            <person name="Ng V."/>
            <person name="Grigoriev I.V."/>
            <person name="Jackson S.A."/>
            <person name="Sutton T.D.S."/>
            <person name="Dobson A.D.W."/>
            <person name="Rama T."/>
        </authorList>
    </citation>
    <scope>NUCLEOTIDE SEQUENCE</scope>
    <source>
        <strain evidence="2">TS7</strain>
    </source>
</reference>
<evidence type="ECO:0000313" key="2">
    <source>
        <dbReference type="EMBL" id="KAG9255514.1"/>
    </source>
</evidence>
<dbReference type="RefSeq" id="XP_046119438.1">
    <property type="nucleotide sequence ID" value="XM_046260556.1"/>
</dbReference>
<feature type="compositionally biased region" description="Basic and acidic residues" evidence="1">
    <location>
        <begin position="218"/>
        <end position="234"/>
    </location>
</feature>
<feature type="compositionally biased region" description="Polar residues" evidence="1">
    <location>
        <begin position="25"/>
        <end position="37"/>
    </location>
</feature>
<protein>
    <submittedName>
        <fullName evidence="2">Kinetochore Sim4 complex subunit Fta4</fullName>
    </submittedName>
</protein>
<dbReference type="GeneID" id="70291459"/>
<name>A0A9P7ZNS5_9HYPO</name>
<evidence type="ECO:0000256" key="1">
    <source>
        <dbReference type="SAM" id="MobiDB-lite"/>
    </source>
</evidence>
<accession>A0A9P7ZNS5</accession>
<organism evidence="2 3">
    <name type="scientific">Emericellopsis atlantica</name>
    <dbReference type="NCBI Taxonomy" id="2614577"/>
    <lineage>
        <taxon>Eukaryota</taxon>
        <taxon>Fungi</taxon>
        <taxon>Dikarya</taxon>
        <taxon>Ascomycota</taxon>
        <taxon>Pezizomycotina</taxon>
        <taxon>Sordariomycetes</taxon>
        <taxon>Hypocreomycetidae</taxon>
        <taxon>Hypocreales</taxon>
        <taxon>Bionectriaceae</taxon>
        <taxon>Emericellopsis</taxon>
    </lineage>
</organism>
<dbReference type="PANTHER" id="PTHR42040">
    <property type="entry name" value="INNER KINETOCHORE SUBUNIT FTA4"/>
    <property type="match status" value="1"/>
</dbReference>
<evidence type="ECO:0000313" key="3">
    <source>
        <dbReference type="Proteomes" id="UP000887229"/>
    </source>
</evidence>
<feature type="region of interest" description="Disordered" evidence="1">
    <location>
        <begin position="210"/>
        <end position="245"/>
    </location>
</feature>
<sequence>MVATPTVTQHKEAFINSQSRLLAGSVTPSQRWTSSNERQSDGALDPRLVTAATETVNTAIQEHGKRVYAPQANRALAEQIAQSYAAEADRKIRGEEEDEAEGIAKEVDLVNDKAIESLPNAWPSDKNATDHPEAAKRYADNVATLQALNEQRSETRQRVERLRRLQSRMEPLQATEAGQGIQENLVTRNGEVEKELERMRTLLVRVSGRLGKIPDGQHGPDMELPAETRKRDIDNFLNDGTAFPR</sequence>
<keyword evidence="3" id="KW-1185">Reference proteome</keyword>
<dbReference type="OrthoDB" id="21214at2759"/>
<dbReference type="EMBL" id="MU251250">
    <property type="protein sequence ID" value="KAG9255514.1"/>
    <property type="molecule type" value="Genomic_DNA"/>
</dbReference>
<dbReference type="Proteomes" id="UP000887229">
    <property type="component" value="Unassembled WGS sequence"/>
</dbReference>
<dbReference type="Pfam" id="PF13093">
    <property type="entry name" value="FTA4"/>
    <property type="match status" value="1"/>
</dbReference>
<gene>
    <name evidence="2" type="ORF">F5Z01DRAFT_545706</name>
</gene>
<dbReference type="GO" id="GO:0031511">
    <property type="term" value="C:Mis6-Sim4 complex"/>
    <property type="evidence" value="ECO:0007669"/>
    <property type="project" value="InterPro"/>
</dbReference>
<proteinExistence type="predicted"/>
<feature type="region of interest" description="Disordered" evidence="1">
    <location>
        <begin position="25"/>
        <end position="45"/>
    </location>
</feature>
<dbReference type="InterPro" id="IPR025207">
    <property type="entry name" value="Sim4_Fta4"/>
</dbReference>
<dbReference type="PANTHER" id="PTHR42040:SF1">
    <property type="entry name" value="INNER KINETOCHORE SUBUNIT FTA4"/>
    <property type="match status" value="1"/>
</dbReference>